<name>A0ABQ1KZR4_9RHOB</name>
<dbReference type="PANTHER" id="PTHR43433:SF5">
    <property type="entry name" value="AB HYDROLASE-1 DOMAIN-CONTAINING PROTEIN"/>
    <property type="match status" value="1"/>
</dbReference>
<dbReference type="InterPro" id="IPR000073">
    <property type="entry name" value="AB_hydrolase_1"/>
</dbReference>
<evidence type="ECO:0008006" key="5">
    <source>
        <dbReference type="Google" id="ProtNLM"/>
    </source>
</evidence>
<dbReference type="PANTHER" id="PTHR43433">
    <property type="entry name" value="HYDROLASE, ALPHA/BETA FOLD FAMILY PROTEIN"/>
    <property type="match status" value="1"/>
</dbReference>
<dbReference type="PRINTS" id="PR00111">
    <property type="entry name" value="ABHYDROLASE"/>
</dbReference>
<dbReference type="Pfam" id="PF04101">
    <property type="entry name" value="Glyco_tran_28_C"/>
    <property type="match status" value="1"/>
</dbReference>
<evidence type="ECO:0000259" key="2">
    <source>
        <dbReference type="Pfam" id="PF04101"/>
    </source>
</evidence>
<dbReference type="Pfam" id="PF00561">
    <property type="entry name" value="Abhydrolase_1"/>
    <property type="match status" value="1"/>
</dbReference>
<dbReference type="SUPFAM" id="SSF53474">
    <property type="entry name" value="alpha/beta-Hydrolases"/>
    <property type="match status" value="1"/>
</dbReference>
<gene>
    <name evidence="3" type="ORF">GCM10011363_32930</name>
</gene>
<accession>A0ABQ1KZR4</accession>
<dbReference type="Proteomes" id="UP000645462">
    <property type="component" value="Unassembled WGS sequence"/>
</dbReference>
<evidence type="ECO:0000313" key="4">
    <source>
        <dbReference type="Proteomes" id="UP000645462"/>
    </source>
</evidence>
<dbReference type="InterPro" id="IPR050471">
    <property type="entry name" value="AB_hydrolase"/>
</dbReference>
<proteinExistence type="predicted"/>
<protein>
    <recommendedName>
        <fullName evidence="5">Alpha/beta fold hydrolase</fullName>
    </recommendedName>
</protein>
<dbReference type="InterPro" id="IPR029058">
    <property type="entry name" value="AB_hydrolase_fold"/>
</dbReference>
<dbReference type="EMBL" id="BMFC01000010">
    <property type="protein sequence ID" value="GGC13769.1"/>
    <property type="molecule type" value="Genomic_DNA"/>
</dbReference>
<sequence>MRAAQPQKTGRIDRDGVGLYYEVYGEGDRTILFVPTWAIIHSRCWKAQVPYFAEHFRVIVFDPRGNGKSDRPDAPDAYSFDAVIEDITAVMDATGTDAATLVGFSFGSAVAFAAAALWPDRVDAVVSTGAWAPIVPPYPERGAHWEAEVEAPEGWQKYNRRHWRRNYADFLRFFFDKVHNELHSTKQQDDALAWALEGDGEMLAMTLDSRAEGAALIDEAMYARVQCPSLILVGDADAITPPECSYRIAQITGGELQIRSGGGHAVHARYPAWFNVTMRDFLARHLGTYAPAPKPRPRRQKRALYMSSPIGLGHARRDLAVTRELRKLHPDLQVDWLAQDPVTPFLAANDEALHPASRLLANESAHIEAEAGEHDLNAFQAIRNMDEILIKNFMVFQDILEADRYDLVIADEAWDVDHYWHEHPDLKRSQIAWFTDFVGWVPFAGNGPREAFLTRDYNAEMIGHVERNPLVRDRAIFVGGKEDIADLTFGDGLPHMRDWVPRHYEFSDYIIGTHPADFGARADLRAEFGYDDGRKTCIVAVGGSGVGAQLIRRILAAYPFARARIPELRMIVVTGPRLDPAGFDWPEGVEARAFVPDLDRHLAACDLALVQGGLTTCMELAAAGTPFLYFPLRNHFEQNFHVAARLDRYNAGRRMSYAESSPERIAEAMQDELLNPRIPHPVARDGAARAASMLGELL</sequence>
<keyword evidence="4" id="KW-1185">Reference proteome</keyword>
<dbReference type="InterPro" id="IPR007235">
    <property type="entry name" value="Glyco_trans_28_C"/>
</dbReference>
<dbReference type="Gene3D" id="3.40.50.1820">
    <property type="entry name" value="alpha/beta hydrolase"/>
    <property type="match status" value="1"/>
</dbReference>
<evidence type="ECO:0000259" key="1">
    <source>
        <dbReference type="Pfam" id="PF00561"/>
    </source>
</evidence>
<feature type="domain" description="Glycosyl transferase family 28 C-terminal" evidence="2">
    <location>
        <begin position="538"/>
        <end position="680"/>
    </location>
</feature>
<feature type="domain" description="AB hydrolase-1" evidence="1">
    <location>
        <begin position="30"/>
        <end position="267"/>
    </location>
</feature>
<dbReference type="SUPFAM" id="SSF53756">
    <property type="entry name" value="UDP-Glycosyltransferase/glycogen phosphorylase"/>
    <property type="match status" value="1"/>
</dbReference>
<reference evidence="4" key="1">
    <citation type="journal article" date="2019" name="Int. J. Syst. Evol. Microbiol.">
        <title>The Global Catalogue of Microorganisms (GCM) 10K type strain sequencing project: providing services to taxonomists for standard genome sequencing and annotation.</title>
        <authorList>
            <consortium name="The Broad Institute Genomics Platform"/>
            <consortium name="The Broad Institute Genome Sequencing Center for Infectious Disease"/>
            <person name="Wu L."/>
            <person name="Ma J."/>
        </authorList>
    </citation>
    <scope>NUCLEOTIDE SEQUENCE [LARGE SCALE GENOMIC DNA]</scope>
    <source>
        <strain evidence="4">CGMCC 1.12478</strain>
    </source>
</reference>
<comment type="caution">
    <text evidence="3">The sequence shown here is derived from an EMBL/GenBank/DDBJ whole genome shotgun (WGS) entry which is preliminary data.</text>
</comment>
<evidence type="ECO:0000313" key="3">
    <source>
        <dbReference type="EMBL" id="GGC13769.1"/>
    </source>
</evidence>
<dbReference type="RefSeq" id="WP_188483141.1">
    <property type="nucleotide sequence ID" value="NZ_BMFC01000010.1"/>
</dbReference>
<organism evidence="3 4">
    <name type="scientific">Marivita lacus</name>
    <dbReference type="NCBI Taxonomy" id="1323742"/>
    <lineage>
        <taxon>Bacteria</taxon>
        <taxon>Pseudomonadati</taxon>
        <taxon>Pseudomonadota</taxon>
        <taxon>Alphaproteobacteria</taxon>
        <taxon>Rhodobacterales</taxon>
        <taxon>Roseobacteraceae</taxon>
        <taxon>Marivita</taxon>
    </lineage>
</organism>
<dbReference type="Gene3D" id="3.40.50.2000">
    <property type="entry name" value="Glycogen Phosphorylase B"/>
    <property type="match status" value="2"/>
</dbReference>